<protein>
    <submittedName>
        <fullName evidence="6">Endoglycosylceramidase</fullName>
    </submittedName>
</protein>
<dbReference type="Proteomes" id="UP000215199">
    <property type="component" value="Unassembled WGS sequence"/>
</dbReference>
<keyword evidence="7" id="KW-1185">Reference proteome</keyword>
<dbReference type="OrthoDB" id="4771662at2"/>
<keyword evidence="1 3" id="KW-0378">Hydrolase</keyword>
<evidence type="ECO:0000256" key="3">
    <source>
        <dbReference type="RuleBase" id="RU361153"/>
    </source>
</evidence>
<evidence type="ECO:0000256" key="4">
    <source>
        <dbReference type="SAM" id="SignalP"/>
    </source>
</evidence>
<feature type="domain" description="Glycoside hydrolase family 5" evidence="5">
    <location>
        <begin position="43"/>
        <end position="391"/>
    </location>
</feature>
<dbReference type="Gene3D" id="3.20.20.80">
    <property type="entry name" value="Glycosidases"/>
    <property type="match status" value="1"/>
</dbReference>
<evidence type="ECO:0000256" key="1">
    <source>
        <dbReference type="ARBA" id="ARBA00022801"/>
    </source>
</evidence>
<comment type="caution">
    <text evidence="6">The sequence shown here is derived from an EMBL/GenBank/DDBJ whole genome shotgun (WGS) entry which is preliminary data.</text>
</comment>
<evidence type="ECO:0000256" key="2">
    <source>
        <dbReference type="ARBA" id="ARBA00023295"/>
    </source>
</evidence>
<gene>
    <name evidence="6" type="ORF">CF165_37705</name>
</gene>
<organism evidence="6 7">
    <name type="scientific">Amycolatopsis vastitatis</name>
    <dbReference type="NCBI Taxonomy" id="1905142"/>
    <lineage>
        <taxon>Bacteria</taxon>
        <taxon>Bacillati</taxon>
        <taxon>Actinomycetota</taxon>
        <taxon>Actinomycetes</taxon>
        <taxon>Pseudonocardiales</taxon>
        <taxon>Pseudonocardiaceae</taxon>
        <taxon>Amycolatopsis</taxon>
    </lineage>
</organism>
<evidence type="ECO:0000313" key="6">
    <source>
        <dbReference type="EMBL" id="OXM61722.1"/>
    </source>
</evidence>
<accession>A0A229SSD4</accession>
<dbReference type="GO" id="GO:0000272">
    <property type="term" value="P:polysaccharide catabolic process"/>
    <property type="evidence" value="ECO:0007669"/>
    <property type="project" value="InterPro"/>
</dbReference>
<dbReference type="GO" id="GO:0004553">
    <property type="term" value="F:hydrolase activity, hydrolyzing O-glycosyl compounds"/>
    <property type="evidence" value="ECO:0007669"/>
    <property type="project" value="InterPro"/>
</dbReference>
<sequence>MRMLVALLTAVAMTSGVTSGVVASAVAEDVPQHRLTVRGSAFVDEYGREVVLRGFNVSGETKLAENGFLPFANAADARRSAQSMRALTGANAVRFPIAWAGTQPVRGPVNTQYLAALTDQMKAFLDEGFTVLPDFHQDLFSRYLFNRGSWYTGDGAPKWVVDLGGYPAESCGICAHWGQNITQNGAVQDATKDFWHNARGVQDEFVGQAVQTMSYLRTNLSAAQFAGVAGMDPYNEPFAGRYDQGQDSKAWEQNVLWPFFKRFRDAMDTAGWQDKPAFVEPNMFWNANISFQLHPGGFQDTGVMGPRYVFNTHFYDQLAQSGVFMPGKAGDGQYSANFGTVRDRATALGTAAIVTEFGHPMTGYTSDKTPTVDKAMYQALDSRVSGANWWSQPAQSGPVLSSTQWQWDIYSGRHHELMNDNPDKVKTDGDAWNGEDFSSARTADDGTVQLRQDARLLDRLYPAAVAGHTLAFTYEDRSRDGSQTLTWNRIPSTMPATAALTGTGRYGVLVWQGTDAGAPTELHVPAGMTPTVVTDVASVSRAGDRLRLGATPGLHYALIAEPATAPTAAQLAAVRAELAAWAPTASAK</sequence>
<dbReference type="Pfam" id="PF00150">
    <property type="entry name" value="Cellulase"/>
    <property type="match status" value="1"/>
</dbReference>
<proteinExistence type="inferred from homology"/>
<dbReference type="InterPro" id="IPR017853">
    <property type="entry name" value="GH"/>
</dbReference>
<dbReference type="PANTHER" id="PTHR31308:SF5">
    <property type="entry name" value="ERGOSTERYL-BETA-GLUCOSIDASE"/>
    <property type="match status" value="1"/>
</dbReference>
<dbReference type="RefSeq" id="WP_093952447.1">
    <property type="nucleotide sequence ID" value="NZ_NMUL01000045.1"/>
</dbReference>
<dbReference type="PANTHER" id="PTHR31308">
    <property type="match status" value="1"/>
</dbReference>
<keyword evidence="2 3" id="KW-0326">Glycosidase</keyword>
<dbReference type="SUPFAM" id="SSF51445">
    <property type="entry name" value="(Trans)glycosidases"/>
    <property type="match status" value="1"/>
</dbReference>
<dbReference type="AlphaFoldDB" id="A0A229SSD4"/>
<dbReference type="Gene3D" id="2.60.40.1180">
    <property type="entry name" value="Golgi alpha-mannosidase II"/>
    <property type="match status" value="1"/>
</dbReference>
<evidence type="ECO:0000313" key="7">
    <source>
        <dbReference type="Proteomes" id="UP000215199"/>
    </source>
</evidence>
<evidence type="ECO:0000259" key="5">
    <source>
        <dbReference type="Pfam" id="PF00150"/>
    </source>
</evidence>
<dbReference type="EMBL" id="NMUL01000045">
    <property type="protein sequence ID" value="OXM61722.1"/>
    <property type="molecule type" value="Genomic_DNA"/>
</dbReference>
<name>A0A229SSD4_9PSEU</name>
<feature type="signal peptide" evidence="4">
    <location>
        <begin position="1"/>
        <end position="23"/>
    </location>
</feature>
<dbReference type="InterPro" id="IPR052066">
    <property type="entry name" value="Glycosphingolipid_Hydrolases"/>
</dbReference>
<comment type="similarity">
    <text evidence="3">Belongs to the glycosyl hydrolase 5 (cellulase A) family.</text>
</comment>
<reference evidence="7" key="1">
    <citation type="submission" date="2017-07" db="EMBL/GenBank/DDBJ databases">
        <title>Comparative genome mining reveals phylogenetic distribution patterns of secondary metabolites in Amycolatopsis.</title>
        <authorList>
            <person name="Adamek M."/>
            <person name="Alanjary M."/>
            <person name="Sales-Ortells H."/>
            <person name="Goodfellow M."/>
            <person name="Bull A.T."/>
            <person name="Kalinowski J."/>
            <person name="Ziemert N."/>
        </authorList>
    </citation>
    <scope>NUCLEOTIDE SEQUENCE [LARGE SCALE GENOMIC DNA]</scope>
    <source>
        <strain evidence="7">H5</strain>
    </source>
</reference>
<dbReference type="InterPro" id="IPR001547">
    <property type="entry name" value="Glyco_hydro_5"/>
</dbReference>
<keyword evidence="4" id="KW-0732">Signal</keyword>
<dbReference type="InterPro" id="IPR013780">
    <property type="entry name" value="Glyco_hydro_b"/>
</dbReference>
<feature type="chain" id="PRO_5039500117" evidence="4">
    <location>
        <begin position="24"/>
        <end position="588"/>
    </location>
</feature>